<protein>
    <submittedName>
        <fullName evidence="2">Uncharacterized protein</fullName>
    </submittedName>
</protein>
<accession>A0A5K7XD75</accession>
<dbReference type="Proteomes" id="UP000326837">
    <property type="component" value="Chromosome"/>
</dbReference>
<dbReference type="EMBL" id="AP021861">
    <property type="protein sequence ID" value="BBO34760.1"/>
    <property type="molecule type" value="Genomic_DNA"/>
</dbReference>
<dbReference type="KEGG" id="lpav:PLANPX_4372"/>
<evidence type="ECO:0000256" key="1">
    <source>
        <dbReference type="SAM" id="MobiDB-lite"/>
    </source>
</evidence>
<organism evidence="2 3">
    <name type="scientific">Lacipirellula parvula</name>
    <dbReference type="NCBI Taxonomy" id="2650471"/>
    <lineage>
        <taxon>Bacteria</taxon>
        <taxon>Pseudomonadati</taxon>
        <taxon>Planctomycetota</taxon>
        <taxon>Planctomycetia</taxon>
        <taxon>Pirellulales</taxon>
        <taxon>Lacipirellulaceae</taxon>
        <taxon>Lacipirellula</taxon>
    </lineage>
</organism>
<name>A0A5K7XD75_9BACT</name>
<keyword evidence="3" id="KW-1185">Reference proteome</keyword>
<dbReference type="AlphaFoldDB" id="A0A5K7XD75"/>
<gene>
    <name evidence="2" type="ORF">PLANPX_4372</name>
</gene>
<feature type="region of interest" description="Disordered" evidence="1">
    <location>
        <begin position="1"/>
        <end position="27"/>
    </location>
</feature>
<proteinExistence type="predicted"/>
<evidence type="ECO:0000313" key="3">
    <source>
        <dbReference type="Proteomes" id="UP000326837"/>
    </source>
</evidence>
<sequence length="41" mass="4421">MRRLTVKAAGRPNLTGPRGLERSFGGSVHLPLTDLSQSKCL</sequence>
<evidence type="ECO:0000313" key="2">
    <source>
        <dbReference type="EMBL" id="BBO34760.1"/>
    </source>
</evidence>
<reference evidence="3" key="1">
    <citation type="submission" date="2019-10" db="EMBL/GenBank/DDBJ databases">
        <title>Lacipirellula parvula gen. nov., sp. nov., representing a lineage of planctomycetes widespread in freshwater anoxic habitats, and description of the family Lacipirellulaceae.</title>
        <authorList>
            <person name="Dedysh S.N."/>
            <person name="Kulichevskaya I.S."/>
            <person name="Beletsky A.V."/>
            <person name="Rakitin A.L."/>
            <person name="Mardanov A.V."/>
            <person name="Ivanova A.A."/>
            <person name="Saltykova V.X."/>
            <person name="Rijpstra W.I.C."/>
            <person name="Sinninghe Damste J.S."/>
            <person name="Ravin N.V."/>
        </authorList>
    </citation>
    <scope>NUCLEOTIDE SEQUENCE [LARGE SCALE GENOMIC DNA]</scope>
    <source>
        <strain evidence="3">PX69</strain>
    </source>
</reference>